<dbReference type="EMBL" id="CP016793">
    <property type="protein sequence ID" value="ANZ37430.1"/>
    <property type="molecule type" value="Genomic_DNA"/>
</dbReference>
<accession>A0A1B2HI80</accession>
<dbReference type="OrthoDB" id="342444at2"/>
<proteinExistence type="predicted"/>
<dbReference type="AlphaFoldDB" id="A0A1B2HI80"/>
<dbReference type="Gene3D" id="3.40.630.30">
    <property type="match status" value="1"/>
</dbReference>
<sequence length="242" mass="26481">MIGCVQIVTTGDRPGFSSAELSGEWPLFVLKDPVSNQYREAVQRYFPQYDVLVVDGDDVLANAVAVALRWDGSVAGLPEGGYDGAIVRSVREHESGVEPDTLCVLAATVHGDRAGQGLAGVVLTALRERAVSHGLHRVVVPVRPMLKASYPLTSMADFATWTREDGLHLDPWIRTHQRLGATIVGPAERSMVVTGTAAEWQKWTGMRFPQSGEYVVPGGLDLVRFQDGQGVYEETNLWMRHL</sequence>
<gene>
    <name evidence="1" type="ORF">BBK82_16585</name>
</gene>
<dbReference type="KEGG" id="led:BBK82_16585"/>
<dbReference type="InterPro" id="IPR016181">
    <property type="entry name" value="Acyl_CoA_acyltransferase"/>
</dbReference>
<protein>
    <recommendedName>
        <fullName evidence="3">N-acetyltransferase domain-containing protein</fullName>
    </recommendedName>
</protein>
<evidence type="ECO:0000313" key="1">
    <source>
        <dbReference type="EMBL" id="ANZ37430.1"/>
    </source>
</evidence>
<organism evidence="1 2">
    <name type="scientific">Lentzea guizhouensis</name>
    <dbReference type="NCBI Taxonomy" id="1586287"/>
    <lineage>
        <taxon>Bacteria</taxon>
        <taxon>Bacillati</taxon>
        <taxon>Actinomycetota</taxon>
        <taxon>Actinomycetes</taxon>
        <taxon>Pseudonocardiales</taxon>
        <taxon>Pseudonocardiaceae</taxon>
        <taxon>Lentzea</taxon>
    </lineage>
</organism>
<keyword evidence="2" id="KW-1185">Reference proteome</keyword>
<dbReference type="SUPFAM" id="SSF55729">
    <property type="entry name" value="Acyl-CoA N-acyltransferases (Nat)"/>
    <property type="match status" value="1"/>
</dbReference>
<name>A0A1B2HI80_9PSEU</name>
<dbReference type="STRING" id="1586287.BBK82_16585"/>
<evidence type="ECO:0008006" key="3">
    <source>
        <dbReference type="Google" id="ProtNLM"/>
    </source>
</evidence>
<evidence type="ECO:0000313" key="2">
    <source>
        <dbReference type="Proteomes" id="UP000093053"/>
    </source>
</evidence>
<reference evidence="1 2" key="1">
    <citation type="submission" date="2016-07" db="EMBL/GenBank/DDBJ databases">
        <title>Complete genome sequence of the Lentzea guizhouensis DHS C013.</title>
        <authorList>
            <person name="Cao C."/>
        </authorList>
    </citation>
    <scope>NUCLEOTIDE SEQUENCE [LARGE SCALE GENOMIC DNA]</scope>
    <source>
        <strain evidence="1 2">DHS C013</strain>
    </source>
</reference>
<dbReference type="Proteomes" id="UP000093053">
    <property type="component" value="Chromosome"/>
</dbReference>